<keyword evidence="3" id="KW-1185">Reference proteome</keyword>
<evidence type="ECO:0000313" key="3">
    <source>
        <dbReference type="Proteomes" id="UP000649617"/>
    </source>
</evidence>
<dbReference type="AlphaFoldDB" id="A0A812R2W5"/>
<feature type="transmembrane region" description="Helical" evidence="1">
    <location>
        <begin position="73"/>
        <end position="93"/>
    </location>
</feature>
<feature type="transmembrane region" description="Helical" evidence="1">
    <location>
        <begin position="30"/>
        <end position="61"/>
    </location>
</feature>
<proteinExistence type="predicted"/>
<feature type="transmembrane region" description="Helical" evidence="1">
    <location>
        <begin position="113"/>
        <end position="136"/>
    </location>
</feature>
<name>A0A812R2W5_SYMPI</name>
<evidence type="ECO:0000313" key="2">
    <source>
        <dbReference type="EMBL" id="CAE7415143.1"/>
    </source>
</evidence>
<comment type="caution">
    <text evidence="2">The sequence shown here is derived from an EMBL/GenBank/DDBJ whole genome shotgun (WGS) entry which is preliminary data.</text>
</comment>
<dbReference type="EMBL" id="CAJNIZ010018735">
    <property type="protein sequence ID" value="CAE7415143.1"/>
    <property type="molecule type" value="Genomic_DNA"/>
</dbReference>
<keyword evidence="1" id="KW-0812">Transmembrane</keyword>
<reference evidence="2" key="1">
    <citation type="submission" date="2021-02" db="EMBL/GenBank/DDBJ databases">
        <authorList>
            <person name="Dougan E. K."/>
            <person name="Rhodes N."/>
            <person name="Thang M."/>
            <person name="Chan C."/>
        </authorList>
    </citation>
    <scope>NUCLEOTIDE SEQUENCE</scope>
</reference>
<evidence type="ECO:0000256" key="1">
    <source>
        <dbReference type="SAM" id="Phobius"/>
    </source>
</evidence>
<sequence>MVIPMPAIGALDGQPSEYALSRRSWVKCVLLLQSLLCVARLVVFLDIFGSYMMGFMLVLGYLGIREDIRVDLLCAWGMVCLMIGTQDAVLFIHSLVNPNFPLSSPQSSTEATIQIVVFFSMVGVTLLGVPLAWWLFQDWVAREPPPRPGHRGQRRARLDHAGVDEFRYTEHSGTADVAVPFTAFIGQARRLS</sequence>
<accession>A0A812R2W5</accession>
<dbReference type="Proteomes" id="UP000649617">
    <property type="component" value="Unassembled WGS sequence"/>
</dbReference>
<keyword evidence="1" id="KW-0472">Membrane</keyword>
<keyword evidence="1" id="KW-1133">Transmembrane helix</keyword>
<organism evidence="2 3">
    <name type="scientific">Symbiodinium pilosum</name>
    <name type="common">Dinoflagellate</name>
    <dbReference type="NCBI Taxonomy" id="2952"/>
    <lineage>
        <taxon>Eukaryota</taxon>
        <taxon>Sar</taxon>
        <taxon>Alveolata</taxon>
        <taxon>Dinophyceae</taxon>
        <taxon>Suessiales</taxon>
        <taxon>Symbiodiniaceae</taxon>
        <taxon>Symbiodinium</taxon>
    </lineage>
</organism>
<protein>
    <submittedName>
        <fullName evidence="2">Uncharacterized protein</fullName>
    </submittedName>
</protein>
<gene>
    <name evidence="2" type="ORF">SPIL2461_LOCUS10234</name>
</gene>